<dbReference type="Pfam" id="PF26629">
    <property type="entry name" value="GT2_TM_C"/>
    <property type="match status" value="1"/>
</dbReference>
<dbReference type="CDD" id="cd04179">
    <property type="entry name" value="DPM_DPG-synthase_like"/>
    <property type="match status" value="1"/>
</dbReference>
<comment type="caution">
    <text evidence="4">The sequence shown here is derived from an EMBL/GenBank/DDBJ whole genome shotgun (WGS) entry which is preliminary data.</text>
</comment>
<dbReference type="Gene3D" id="3.90.550.10">
    <property type="entry name" value="Spore Coat Polysaccharide Biosynthesis Protein SpsA, Chain A"/>
    <property type="match status" value="1"/>
</dbReference>
<feature type="transmembrane region" description="Helical" evidence="1">
    <location>
        <begin position="294"/>
        <end position="319"/>
    </location>
</feature>
<dbReference type="PANTHER" id="PTHR48090">
    <property type="entry name" value="UNDECAPRENYL-PHOSPHATE 4-DEOXY-4-FORMAMIDO-L-ARABINOSE TRANSFERASE-RELATED"/>
    <property type="match status" value="1"/>
</dbReference>
<dbReference type="Proteomes" id="UP001041814">
    <property type="component" value="Unassembled WGS sequence"/>
</dbReference>
<reference evidence="4" key="2">
    <citation type="journal article" date="2020" name="Microorganisms">
        <title>Osmotic Adaptation and Compatible Solute Biosynthesis of Phototrophic Bacteria as Revealed from Genome Analyses.</title>
        <authorList>
            <person name="Imhoff J.F."/>
            <person name="Rahn T."/>
            <person name="Kunzel S."/>
            <person name="Keller A."/>
            <person name="Neulinger S.C."/>
        </authorList>
    </citation>
    <scope>NUCLEOTIDE SEQUENCE</scope>
    <source>
        <strain evidence="4">IM 151</strain>
    </source>
</reference>
<feature type="transmembrane region" description="Helical" evidence="1">
    <location>
        <begin position="379"/>
        <end position="402"/>
    </location>
</feature>
<dbReference type="RefSeq" id="WP_200378501.1">
    <property type="nucleotide sequence ID" value="NZ_NRRU01000029.1"/>
</dbReference>
<keyword evidence="1" id="KW-1133">Transmembrane helix</keyword>
<keyword evidence="1" id="KW-0472">Membrane</keyword>
<gene>
    <name evidence="4" type="ORF">CKO43_09555</name>
</gene>
<sequence length="420" mass="44989">MNRSAVLDNHNEVLPLAGAVAVEPPSTLELTILMPCLNEARTLGRCVAKARAFLAASGVEGEVLVADNGSIDGSQALAVELGARVVPVPERGYGAALRAGIAAARGRFVVMGDSDDSYDFSALAPFVEQLRAGHDLVVGNRFRGGIADGAMPPLHRYLGNPVLSFLGRRLFGGPLRDFHCGLRGFRRDAVLALHLVTPGMEFASEMIVKALQARLRVTEVPVTLSKDGRGRPPHLNTWRDGWRHLRYLMLYAPRWLFLYPGLAIFGFGLLQLALANAVRPGQIAWPVGIHTQLFAAAAMVLGYQTMLFAVGAVLARHFARLDTPHPRERWALQMAAGPTLPLWGGASALAGMALCAALMLQWGRAGFGALDPEVAMRQIIPGIALVLIGSQSLVASIFFAALRSAFDSSRPAATAAQRSR</sequence>
<feature type="transmembrane region" description="Helical" evidence="1">
    <location>
        <begin position="340"/>
        <end position="359"/>
    </location>
</feature>
<dbReference type="InterPro" id="IPR001173">
    <property type="entry name" value="Glyco_trans_2-like"/>
</dbReference>
<keyword evidence="5" id="KW-1185">Reference proteome</keyword>
<dbReference type="EMBL" id="NRRU01000029">
    <property type="protein sequence ID" value="MBK1713024.1"/>
    <property type="molecule type" value="Genomic_DNA"/>
</dbReference>
<reference evidence="4" key="1">
    <citation type="submission" date="2017-08" db="EMBL/GenBank/DDBJ databases">
        <authorList>
            <person name="Imhoff J.F."/>
            <person name="Rahn T."/>
            <person name="Kuenzel S."/>
            <person name="Neulinger S.C."/>
        </authorList>
    </citation>
    <scope>NUCLEOTIDE SEQUENCE</scope>
    <source>
        <strain evidence="4">IM 151</strain>
    </source>
</reference>
<organism evidence="4 5">
    <name type="scientific">Rubrivivax gelatinosus</name>
    <name type="common">Rhodocyclus gelatinosus</name>
    <name type="synonym">Rhodopseudomonas gelatinosa</name>
    <dbReference type="NCBI Taxonomy" id="28068"/>
    <lineage>
        <taxon>Bacteria</taxon>
        <taxon>Pseudomonadati</taxon>
        <taxon>Pseudomonadota</taxon>
        <taxon>Betaproteobacteria</taxon>
        <taxon>Burkholderiales</taxon>
        <taxon>Sphaerotilaceae</taxon>
        <taxon>Rubrivivax</taxon>
    </lineage>
</organism>
<feature type="transmembrane region" description="Helical" evidence="1">
    <location>
        <begin position="255"/>
        <end position="274"/>
    </location>
</feature>
<evidence type="ECO:0000259" key="3">
    <source>
        <dbReference type="Pfam" id="PF26629"/>
    </source>
</evidence>
<dbReference type="SUPFAM" id="SSF53448">
    <property type="entry name" value="Nucleotide-diphospho-sugar transferases"/>
    <property type="match status" value="1"/>
</dbReference>
<dbReference type="InterPro" id="IPR050256">
    <property type="entry name" value="Glycosyltransferase_2"/>
</dbReference>
<feature type="domain" description="Low-salt glycan biosynthesis hexosyltransferase Agl6 C-terminal transmembrane region" evidence="3">
    <location>
        <begin position="314"/>
        <end position="402"/>
    </location>
</feature>
<evidence type="ECO:0000313" key="5">
    <source>
        <dbReference type="Proteomes" id="UP001041814"/>
    </source>
</evidence>
<keyword evidence="1" id="KW-0812">Transmembrane</keyword>
<accession>A0ABS1DTM9</accession>
<dbReference type="PANTHER" id="PTHR48090:SF7">
    <property type="entry name" value="RFBJ PROTEIN"/>
    <property type="match status" value="1"/>
</dbReference>
<evidence type="ECO:0000256" key="1">
    <source>
        <dbReference type="SAM" id="Phobius"/>
    </source>
</evidence>
<dbReference type="InterPro" id="IPR058718">
    <property type="entry name" value="Agl6_TM_C"/>
</dbReference>
<protein>
    <submittedName>
        <fullName evidence="4">Dolichol-P-glucose synthetase</fullName>
    </submittedName>
</protein>
<dbReference type="Pfam" id="PF00535">
    <property type="entry name" value="Glycos_transf_2"/>
    <property type="match status" value="1"/>
</dbReference>
<evidence type="ECO:0000313" key="4">
    <source>
        <dbReference type="EMBL" id="MBK1713024.1"/>
    </source>
</evidence>
<name>A0ABS1DTM9_RUBGE</name>
<evidence type="ECO:0000259" key="2">
    <source>
        <dbReference type="Pfam" id="PF00535"/>
    </source>
</evidence>
<proteinExistence type="predicted"/>
<dbReference type="InterPro" id="IPR029044">
    <property type="entry name" value="Nucleotide-diphossugar_trans"/>
</dbReference>
<feature type="domain" description="Glycosyltransferase 2-like" evidence="2">
    <location>
        <begin position="31"/>
        <end position="190"/>
    </location>
</feature>